<dbReference type="EMBL" id="KT384371">
    <property type="protein sequence ID" value="AKZ19099.1"/>
    <property type="molecule type" value="Genomic_DNA"/>
</dbReference>
<feature type="compositionally biased region" description="Basic residues" evidence="1">
    <location>
        <begin position="777"/>
        <end position="789"/>
    </location>
</feature>
<feature type="region of interest" description="Disordered" evidence="1">
    <location>
        <begin position="757"/>
        <end position="807"/>
    </location>
</feature>
<dbReference type="PANTHER" id="PTHR31973:SF191">
    <property type="entry name" value="OS05G0489400 PROTEIN"/>
    <property type="match status" value="1"/>
</dbReference>
<dbReference type="PANTHER" id="PTHR31973">
    <property type="entry name" value="POLYPROTEIN, PUTATIVE-RELATED"/>
    <property type="match status" value="1"/>
</dbReference>
<evidence type="ECO:0000256" key="1">
    <source>
        <dbReference type="SAM" id="MobiDB-lite"/>
    </source>
</evidence>
<feature type="compositionally biased region" description="Basic and acidic residues" evidence="1">
    <location>
        <begin position="90"/>
        <end position="103"/>
    </location>
</feature>
<feature type="region of interest" description="Disordered" evidence="1">
    <location>
        <begin position="705"/>
        <end position="730"/>
    </location>
</feature>
<dbReference type="InterPro" id="IPR018289">
    <property type="entry name" value="MULE_transposase_dom"/>
</dbReference>
<proteinExistence type="predicted"/>
<protein>
    <recommendedName>
        <fullName evidence="2">Zinc finger PMZ-type domain-containing protein</fullName>
    </recommendedName>
</protein>
<dbReference type="Pfam" id="PF10551">
    <property type="entry name" value="MULE"/>
    <property type="match status" value="1"/>
</dbReference>
<dbReference type="AlphaFoldDB" id="A0A0R8RKN6"/>
<feature type="compositionally biased region" description="Basic and acidic residues" evidence="1">
    <location>
        <begin position="794"/>
        <end position="807"/>
    </location>
</feature>
<reference evidence="3" key="1">
    <citation type="journal article" date="2015" name="Nat. Plants">
        <title>A trehalose-6-phosphate phosphatase enhances anaerobic germination tolerance in rice.</title>
        <authorList>
            <person name="Kretzschmar T."/>
            <person name="Pelayo M.A.F."/>
            <person name="Trijatmiko K.R."/>
            <person name="Gabunada L.F."/>
            <person name="Alam R."/>
            <person name="Jimenez R."/>
            <person name="Mendioro M.S."/>
            <person name="Slamet-Loedin I.H."/>
            <person name="Sreenivasulu N."/>
            <person name="Bailey-Serres J."/>
            <person name="Ismail A.M."/>
            <person name="Mackill D.J."/>
            <person name="Septiningsih E.M."/>
        </authorList>
    </citation>
    <scope>NUCLEOTIDE SEQUENCE</scope>
</reference>
<dbReference type="Pfam" id="PF03108">
    <property type="entry name" value="DBD_Tnp_Mut"/>
    <property type="match status" value="1"/>
</dbReference>
<gene>
    <name evidence="3" type="ORF">LOC_Os09g20380</name>
</gene>
<feature type="region of interest" description="Disordered" evidence="1">
    <location>
        <begin position="90"/>
        <end position="112"/>
    </location>
</feature>
<organism evidence="3">
    <name type="scientific">Oryza sativa</name>
    <name type="common">Rice</name>
    <dbReference type="NCBI Taxonomy" id="4530"/>
    <lineage>
        <taxon>Eukaryota</taxon>
        <taxon>Viridiplantae</taxon>
        <taxon>Streptophyta</taxon>
        <taxon>Embryophyta</taxon>
        <taxon>Tracheophyta</taxon>
        <taxon>Spermatophyta</taxon>
        <taxon>Magnoliopsida</taxon>
        <taxon>Liliopsida</taxon>
        <taxon>Poales</taxon>
        <taxon>Poaceae</taxon>
        <taxon>BOP clade</taxon>
        <taxon>Oryzoideae</taxon>
        <taxon>Oryzeae</taxon>
        <taxon>Oryzinae</taxon>
        <taxon>Oryza</taxon>
    </lineage>
</organism>
<sequence>MAPTRRILGAFPPSYGKVYWLLPGKTFSDGLRRINSDASTNSMVVLAPRFRTLLLYVDHQDILESINWDDVALSTPASIPIVASRERSTMNRKDSDVKPIEGHDIDDDDDIDVDPDFVDSEYEADKGDDDVFDNCVEIEEVASSKMVVKLPEHDSDDEGLLLPESSDEDNEGIKLKFKNFVAAVDMESPIFKVGMLFSDAIEVRQAIKQYSVKNRVAIKFTRNTKKKIEAKCKEECSWMLDVAEDSRTNCLMVKRYIDGHKCQKEWELNYVTARYLANRYVEGFRDNDRMTLKSFSKVVQKELNVTPSRHKLGRARKLAMKAIYGDEIAQYDMLWDYGQELRTSNPGSKFFLNLQNMCFHTCYVSFDACKRGFLSGCRPIIFLDGCHIKTKFGGHLLTAVGINPNDCIYPIAMAVVEVESRASWGWFLNTLKEDLLIDNTGPYTIMTDRQKGLVPAVRDKFSDSEQRFCVRHLYQNFHVLYKGETLKNQLWAIARSSTIPEWEFNMEKMKSLSKDAYAYLEEIPPNQWCRAFFSDFPKCDILLNNNSEKKVDKNVELSNTCYILPAGKGVFQVTDKEHQYIVDLMAKHYECRRWQLTGIPCNHAISCLRSERTKPEDVVSFYYSTEKYMEAYGFNIMPVRDKASWVKMNGPKVNPPIYEKKVGRPRRCRRKQPHELEGGTKISKHGVQMHCSYCQGVNHNKKGCKKRKEDIKAGKQQASAAPSEQHGNEDFMPLQNIINNSSRVDLGPLPESNFIATNRKAAVQPPITTATKEGRATIRKRKAEPRKRNTQPSKKSELKKREETKKK</sequence>
<dbReference type="InterPro" id="IPR006564">
    <property type="entry name" value="Znf_PMZ"/>
</dbReference>
<feature type="domain" description="Zinc finger PMZ-type" evidence="2">
    <location>
        <begin position="591"/>
        <end position="614"/>
    </location>
</feature>
<dbReference type="GO" id="GO:0008270">
    <property type="term" value="F:zinc ion binding"/>
    <property type="evidence" value="ECO:0007669"/>
    <property type="project" value="InterPro"/>
</dbReference>
<dbReference type="SMART" id="SM00575">
    <property type="entry name" value="ZnF_PMZ"/>
    <property type="match status" value="1"/>
</dbReference>
<evidence type="ECO:0000313" key="3">
    <source>
        <dbReference type="EMBL" id="AKZ19099.1"/>
    </source>
</evidence>
<evidence type="ECO:0000259" key="2">
    <source>
        <dbReference type="SMART" id="SM00575"/>
    </source>
</evidence>
<dbReference type="InterPro" id="IPR004332">
    <property type="entry name" value="Transposase_MuDR"/>
</dbReference>
<accession>A0A0R8RKN6</accession>
<name>A0A0R8RKN6_ORYSA</name>